<sequence length="299" mass="34323">MSNLVLVTNSSPRHIYWAKALASTFSGVSICIVRPERVSNKKRLKDGIKKFGYLWLMLKLMSSFYHKFTRHGFAKRLAYVESESFKNQSLDTLPDTSEVFHSTDVNSDVTISWINNRKPKVVCFLGGDIARKKFFDNVTALVLNYHSGLSPLFNGSSIAFHCVAKGRPNLSGGTLMVMNERIDGGNILAYYLPEISESDNASTLFLKGIQGSVELYIDFLNYYLKNSEYHSLKQERSLNYFGSNDWTIWEDIRLKWFEGSNRMRIYKRPKNIINVYDRAMKPDLKTVYGELLSNTLSRI</sequence>
<dbReference type="SUPFAM" id="SSF53328">
    <property type="entry name" value="Formyltransferase"/>
    <property type="match status" value="1"/>
</dbReference>
<dbReference type="AlphaFoldDB" id="A0A1E5T5X5"/>
<evidence type="ECO:0000313" key="3">
    <source>
        <dbReference type="Proteomes" id="UP000095552"/>
    </source>
</evidence>
<dbReference type="OrthoDB" id="9802815at2"/>
<dbReference type="Gene3D" id="3.40.50.170">
    <property type="entry name" value="Formyl transferase, N-terminal domain"/>
    <property type="match status" value="1"/>
</dbReference>
<dbReference type="InterPro" id="IPR001555">
    <property type="entry name" value="GART_AS"/>
</dbReference>
<dbReference type="Pfam" id="PF00551">
    <property type="entry name" value="Formyl_trans_N"/>
    <property type="match status" value="1"/>
</dbReference>
<dbReference type="EMBL" id="MDGQ01000003">
    <property type="protein sequence ID" value="OEK06773.1"/>
    <property type="molecule type" value="Genomic_DNA"/>
</dbReference>
<dbReference type="InterPro" id="IPR002376">
    <property type="entry name" value="Formyl_transf_N"/>
</dbReference>
<dbReference type="PROSITE" id="PS00373">
    <property type="entry name" value="GART"/>
    <property type="match status" value="1"/>
</dbReference>
<accession>A0A1E5T5X5</accession>
<name>A0A1E5T5X5_9BACT</name>
<dbReference type="InterPro" id="IPR036477">
    <property type="entry name" value="Formyl_transf_N_sf"/>
</dbReference>
<dbReference type="STRING" id="1563681.BFP71_03680"/>
<proteinExistence type="predicted"/>
<keyword evidence="3" id="KW-1185">Reference proteome</keyword>
<gene>
    <name evidence="2" type="ORF">BFP71_03680</name>
</gene>
<dbReference type="RefSeq" id="WP_069834085.1">
    <property type="nucleotide sequence ID" value="NZ_MDGQ01000003.1"/>
</dbReference>
<reference evidence="2 3" key="1">
    <citation type="submission" date="2016-08" db="EMBL/GenBank/DDBJ databases">
        <title>Draft genome of Fabibacter sp. strain SK-8.</title>
        <authorList>
            <person name="Wong S.-K."/>
            <person name="Hamasaki K."/>
            <person name="Yoshizawa S."/>
        </authorList>
    </citation>
    <scope>NUCLEOTIDE SEQUENCE [LARGE SCALE GENOMIC DNA]</scope>
    <source>
        <strain evidence="2 3">SK-8</strain>
    </source>
</reference>
<evidence type="ECO:0000259" key="1">
    <source>
        <dbReference type="Pfam" id="PF00551"/>
    </source>
</evidence>
<evidence type="ECO:0000313" key="2">
    <source>
        <dbReference type="EMBL" id="OEK06773.1"/>
    </source>
</evidence>
<feature type="domain" description="Formyl transferase N-terminal" evidence="1">
    <location>
        <begin position="128"/>
        <end position="208"/>
    </location>
</feature>
<comment type="caution">
    <text evidence="2">The sequence shown here is derived from an EMBL/GenBank/DDBJ whole genome shotgun (WGS) entry which is preliminary data.</text>
</comment>
<organism evidence="2 3">
    <name type="scientific">Roseivirga misakiensis</name>
    <dbReference type="NCBI Taxonomy" id="1563681"/>
    <lineage>
        <taxon>Bacteria</taxon>
        <taxon>Pseudomonadati</taxon>
        <taxon>Bacteroidota</taxon>
        <taxon>Cytophagia</taxon>
        <taxon>Cytophagales</taxon>
        <taxon>Roseivirgaceae</taxon>
        <taxon>Roseivirga</taxon>
    </lineage>
</organism>
<dbReference type="Proteomes" id="UP000095552">
    <property type="component" value="Unassembled WGS sequence"/>
</dbReference>
<protein>
    <recommendedName>
        <fullName evidence="1">Formyl transferase N-terminal domain-containing protein</fullName>
    </recommendedName>
</protein>